<dbReference type="EMBL" id="CP096040">
    <property type="protein sequence ID" value="USQ93682.1"/>
    <property type="molecule type" value="Genomic_DNA"/>
</dbReference>
<evidence type="ECO:0000313" key="2">
    <source>
        <dbReference type="Proteomes" id="UP001057520"/>
    </source>
</evidence>
<keyword evidence="2" id="KW-1185">Reference proteome</keyword>
<organism evidence="1 2">
    <name type="scientific">Caulobacter segnis</name>
    <dbReference type="NCBI Taxonomy" id="88688"/>
    <lineage>
        <taxon>Bacteria</taxon>
        <taxon>Pseudomonadati</taxon>
        <taxon>Pseudomonadota</taxon>
        <taxon>Alphaproteobacteria</taxon>
        <taxon>Caulobacterales</taxon>
        <taxon>Caulobacteraceae</taxon>
        <taxon>Caulobacter</taxon>
    </lineage>
</organism>
<reference evidence="1 2" key="1">
    <citation type="submission" date="2022-04" db="EMBL/GenBank/DDBJ databases">
        <title>Genome sequence of soybean root-associated Caulobacter segnis RL271.</title>
        <authorList>
            <person name="Longley R."/>
            <person name="Bonito G."/>
            <person name="Trigodet F."/>
            <person name="Crosson S."/>
            <person name="Fiebig A."/>
        </authorList>
    </citation>
    <scope>NUCLEOTIDE SEQUENCE [LARGE SCALE GENOMIC DNA]</scope>
    <source>
        <strain evidence="1 2">RL271</strain>
    </source>
</reference>
<name>A0ABY4ZLK0_9CAUL</name>
<evidence type="ECO:0000313" key="1">
    <source>
        <dbReference type="EMBL" id="USQ93682.1"/>
    </source>
</evidence>
<protein>
    <submittedName>
        <fullName evidence="1">Uncharacterized protein</fullName>
    </submittedName>
</protein>
<dbReference type="Proteomes" id="UP001057520">
    <property type="component" value="Chromosome"/>
</dbReference>
<proteinExistence type="predicted"/>
<sequence>MRSLLKLLLPALIPSWNFFDVIAPSPRVEYARLRSIGDTSGDWRAFRPRPARVPPLETLRRLVWNPRWNETLFLVSCAERLTDAPTVHSEDEIFKRIAADLRGEPEDAERPWLCFRLVFLSREAETVSSEVLFQPAPRRLAEIAVA</sequence>
<gene>
    <name evidence="1" type="ORF">MZV50_13680</name>
</gene>
<accession>A0ABY4ZLK0</accession>